<sequence>MCKKKLAILIFSFVLIMACFSSGAVFADKGNGAVMDSGTKERLMEKYDLVEPELTNPKSLWSQSDFGVSNPIAIFVSISRLYLNPYAFAAQEMINHLIDRNRQN</sequence>
<dbReference type="AlphaFoldDB" id="A0A1R0ZP36"/>
<organism evidence="2 3">
    <name type="scientific">Paenibacillus odorifer</name>
    <dbReference type="NCBI Taxonomy" id="189426"/>
    <lineage>
        <taxon>Bacteria</taxon>
        <taxon>Bacillati</taxon>
        <taxon>Bacillota</taxon>
        <taxon>Bacilli</taxon>
        <taxon>Bacillales</taxon>
        <taxon>Paenibacillaceae</taxon>
        <taxon>Paenibacillus</taxon>
    </lineage>
</organism>
<dbReference type="EMBL" id="MPTW01000001">
    <property type="protein sequence ID" value="OME74389.1"/>
    <property type="molecule type" value="Genomic_DNA"/>
</dbReference>
<protein>
    <submittedName>
        <fullName evidence="2">Uncharacterized protein</fullName>
    </submittedName>
</protein>
<keyword evidence="1" id="KW-0732">Signal</keyword>
<evidence type="ECO:0000256" key="1">
    <source>
        <dbReference type="SAM" id="SignalP"/>
    </source>
</evidence>
<dbReference type="PROSITE" id="PS51257">
    <property type="entry name" value="PROKAR_LIPOPROTEIN"/>
    <property type="match status" value="1"/>
</dbReference>
<accession>A0A1R0ZP36</accession>
<reference evidence="2 3" key="1">
    <citation type="submission" date="2016-11" db="EMBL/GenBank/DDBJ databases">
        <title>Paenibacillus species isolates.</title>
        <authorList>
            <person name="Beno S.M."/>
        </authorList>
    </citation>
    <scope>NUCLEOTIDE SEQUENCE [LARGE SCALE GENOMIC DNA]</scope>
    <source>
        <strain evidence="2 3">FSL H7-0443</strain>
    </source>
</reference>
<dbReference type="OrthoDB" id="2650698at2"/>
<dbReference type="RefSeq" id="WP_076282969.1">
    <property type="nucleotide sequence ID" value="NZ_MPTW01000001.1"/>
</dbReference>
<evidence type="ECO:0000313" key="3">
    <source>
        <dbReference type="Proteomes" id="UP000187425"/>
    </source>
</evidence>
<evidence type="ECO:0000313" key="2">
    <source>
        <dbReference type="EMBL" id="OME74389.1"/>
    </source>
</evidence>
<gene>
    <name evidence="2" type="ORF">BSK65_01475</name>
</gene>
<proteinExistence type="predicted"/>
<dbReference type="Proteomes" id="UP000187425">
    <property type="component" value="Unassembled WGS sequence"/>
</dbReference>
<feature type="signal peptide" evidence="1">
    <location>
        <begin position="1"/>
        <end position="27"/>
    </location>
</feature>
<name>A0A1R0ZP36_9BACL</name>
<feature type="chain" id="PRO_5012164110" evidence="1">
    <location>
        <begin position="28"/>
        <end position="104"/>
    </location>
</feature>
<comment type="caution">
    <text evidence="2">The sequence shown here is derived from an EMBL/GenBank/DDBJ whole genome shotgun (WGS) entry which is preliminary data.</text>
</comment>